<dbReference type="GO" id="GO:0016740">
    <property type="term" value="F:transferase activity"/>
    <property type="evidence" value="ECO:0007669"/>
    <property type="project" value="UniProtKB-KW"/>
</dbReference>
<evidence type="ECO:0000313" key="3">
    <source>
        <dbReference type="Proteomes" id="UP000317093"/>
    </source>
</evidence>
<proteinExistence type="predicted"/>
<dbReference type="RefSeq" id="WP_145257669.1">
    <property type="nucleotide sequence ID" value="NZ_CP036279.1"/>
</dbReference>
<dbReference type="Pfam" id="PF04230">
    <property type="entry name" value="PS_pyruv_trans"/>
    <property type="match status" value="1"/>
</dbReference>
<organism evidence="2 3">
    <name type="scientific">Kolteria novifilia</name>
    <dbReference type="NCBI Taxonomy" id="2527975"/>
    <lineage>
        <taxon>Bacteria</taxon>
        <taxon>Pseudomonadati</taxon>
        <taxon>Planctomycetota</taxon>
        <taxon>Planctomycetia</taxon>
        <taxon>Kolteriales</taxon>
        <taxon>Kolteriaceae</taxon>
        <taxon>Kolteria</taxon>
    </lineage>
</organism>
<accession>A0A518B214</accession>
<keyword evidence="2" id="KW-0808">Transferase</keyword>
<protein>
    <submittedName>
        <fullName evidence="2">Polysaccharide pyruvyl transferase</fullName>
    </submittedName>
</protein>
<keyword evidence="3" id="KW-1185">Reference proteome</keyword>
<dbReference type="Proteomes" id="UP000317093">
    <property type="component" value="Chromosome"/>
</dbReference>
<dbReference type="InterPro" id="IPR007345">
    <property type="entry name" value="Polysacch_pyruvyl_Trfase"/>
</dbReference>
<evidence type="ECO:0000259" key="1">
    <source>
        <dbReference type="Pfam" id="PF04230"/>
    </source>
</evidence>
<reference evidence="2 3" key="1">
    <citation type="submission" date="2019-02" db="EMBL/GenBank/DDBJ databases">
        <title>Deep-cultivation of Planctomycetes and their phenomic and genomic characterization uncovers novel biology.</title>
        <authorList>
            <person name="Wiegand S."/>
            <person name="Jogler M."/>
            <person name="Boedeker C."/>
            <person name="Pinto D."/>
            <person name="Vollmers J."/>
            <person name="Rivas-Marin E."/>
            <person name="Kohn T."/>
            <person name="Peeters S.H."/>
            <person name="Heuer A."/>
            <person name="Rast P."/>
            <person name="Oberbeckmann S."/>
            <person name="Bunk B."/>
            <person name="Jeske O."/>
            <person name="Meyerdierks A."/>
            <person name="Storesund J.E."/>
            <person name="Kallscheuer N."/>
            <person name="Luecker S."/>
            <person name="Lage O.M."/>
            <person name="Pohl T."/>
            <person name="Merkel B.J."/>
            <person name="Hornburger P."/>
            <person name="Mueller R.-W."/>
            <person name="Bruemmer F."/>
            <person name="Labrenz M."/>
            <person name="Spormann A.M."/>
            <person name="Op den Camp H."/>
            <person name="Overmann J."/>
            <person name="Amann R."/>
            <person name="Jetten M.S.M."/>
            <person name="Mascher T."/>
            <person name="Medema M.H."/>
            <person name="Devos D.P."/>
            <person name="Kaster A.-K."/>
            <person name="Ovreas L."/>
            <person name="Rohde M."/>
            <person name="Galperin M.Y."/>
            <person name="Jogler C."/>
        </authorList>
    </citation>
    <scope>NUCLEOTIDE SEQUENCE [LARGE SCALE GENOMIC DNA]</scope>
    <source>
        <strain evidence="2 3">Pan216</strain>
    </source>
</reference>
<name>A0A518B214_9BACT</name>
<dbReference type="KEGG" id="knv:Pan216_18780"/>
<sequence length="267" mass="29376">MLLDPLHFAPIFIPLAGSTAGYVRLPGNPGDGMIELATFQLARRFGVRLVPAIVELARREVRTSERCDLLLLAGGGSMGDATPYRHNYEIRDLVRQLSLDSIVLPQSFVGPESGSETHARVYVREAASLEHCPHGILAPDLALGYTPSNDPRRAPPKADCLVACRDGIEGLFATDDVRDPVRGYPMLGQADTQLIVDDYLRAAAAHERLVTDRLHFAIAGLIGGRHVTLLPNNYHKNRSMHETWLRHLGCHWADAPRQATNDIRATV</sequence>
<dbReference type="EMBL" id="CP036279">
    <property type="protein sequence ID" value="QDU61025.1"/>
    <property type="molecule type" value="Genomic_DNA"/>
</dbReference>
<gene>
    <name evidence="2" type="ORF">Pan216_18780</name>
</gene>
<dbReference type="OrthoDB" id="282396at2"/>
<feature type="domain" description="Polysaccharide pyruvyl transferase" evidence="1">
    <location>
        <begin position="28"/>
        <end position="233"/>
    </location>
</feature>
<dbReference type="AlphaFoldDB" id="A0A518B214"/>
<evidence type="ECO:0000313" key="2">
    <source>
        <dbReference type="EMBL" id="QDU61025.1"/>
    </source>
</evidence>